<dbReference type="PANTHER" id="PTHR23350">
    <property type="entry name" value="PEROXISOME ASSEMBLY PROTEIN 10"/>
    <property type="match status" value="1"/>
</dbReference>
<keyword evidence="12" id="KW-0833">Ubl conjugation pathway</keyword>
<reference evidence="22" key="1">
    <citation type="submission" date="2016-04" db="EMBL/GenBank/DDBJ databases">
        <authorList>
            <person name="Evans L.H."/>
            <person name="Alamgir A."/>
            <person name="Owens N."/>
            <person name="Weber N.D."/>
            <person name="Virtaneva K."/>
            <person name="Barbian K."/>
            <person name="Babar A."/>
            <person name="Rosenke K."/>
        </authorList>
    </citation>
    <scope>NUCLEOTIDE SEQUENCE [LARGE SCALE GENOMIC DNA]</scope>
    <source>
        <strain evidence="22">CBS 101.48</strain>
    </source>
</reference>
<keyword evidence="13" id="KW-0862">Zinc</keyword>
<evidence type="ECO:0000256" key="16">
    <source>
        <dbReference type="ARBA" id="ARBA00023136"/>
    </source>
</evidence>
<sequence>MSSPSPSAITPPSDTRTAPEPPPLSLSFPFGAQPDIIRANQKDVYYQSILQEQISRVCQQFLGARRQHVWQKEINVFSDFCYYGLTTLLGTQTLGEEYCDIVQINQYAETYPGVMRRISLVFVQTLLPYIYTKGITEIKKQQRRGRQQVELETPTLKERLRHFVQTSLPTLQEFVVNNIRPVHLAIFYFFGAYYSFSKRLTGIRYLFTRQLGPNEQRAGYEVLGVLIVAQLMIQAGLELRKRWTQYQETKAITVEQQQEAEHQETNVEKHQETNVEEAPMQEATDDDFDFMNAFDDADAPSQELSDEAMQRLKCALCLEPRKTTTTTPCGHLFCWNCIVEWCQNKPECPLCRSNVNTSHLIPLNNF</sequence>
<dbReference type="GO" id="GO:0016562">
    <property type="term" value="P:protein import into peroxisome matrix, receptor recycling"/>
    <property type="evidence" value="ECO:0007669"/>
    <property type="project" value="UniProtKB-ARBA"/>
</dbReference>
<dbReference type="SUPFAM" id="SSF57850">
    <property type="entry name" value="RING/U-box"/>
    <property type="match status" value="1"/>
</dbReference>
<evidence type="ECO:0000256" key="6">
    <source>
        <dbReference type="ARBA" id="ARBA00022448"/>
    </source>
</evidence>
<keyword evidence="10" id="KW-0479">Metal-binding</keyword>
<dbReference type="GO" id="GO:0061630">
    <property type="term" value="F:ubiquitin protein ligase activity"/>
    <property type="evidence" value="ECO:0007669"/>
    <property type="project" value="UniProtKB-EC"/>
</dbReference>
<dbReference type="Pfam" id="PF13920">
    <property type="entry name" value="zf-C3HC4_3"/>
    <property type="match status" value="1"/>
</dbReference>
<dbReference type="InterPro" id="IPR001841">
    <property type="entry name" value="Znf_RING"/>
</dbReference>
<dbReference type="InterPro" id="IPR006845">
    <property type="entry name" value="Pex_N"/>
</dbReference>
<comment type="subcellular location">
    <subcellularLocation>
        <location evidence="2">Peroxisome membrane</location>
        <topology evidence="2">Multi-pass membrane protein</topology>
    </subcellularLocation>
</comment>
<dbReference type="PANTHER" id="PTHR23350:SF0">
    <property type="entry name" value="PEROXISOME BIOGENESIS FACTOR 10"/>
    <property type="match status" value="1"/>
</dbReference>
<gene>
    <name evidence="22" type="primary">ABSGL_07125.1 scaffold 8717</name>
</gene>
<name>A0A168NXE3_ABSGL</name>
<keyword evidence="6" id="KW-0813">Transport</keyword>
<feature type="domain" description="RING-type" evidence="21">
    <location>
        <begin position="314"/>
        <end position="352"/>
    </location>
</feature>
<evidence type="ECO:0000256" key="8">
    <source>
        <dbReference type="ARBA" id="ARBA00022679"/>
    </source>
</evidence>
<dbReference type="Proteomes" id="UP000078561">
    <property type="component" value="Unassembled WGS sequence"/>
</dbReference>
<dbReference type="InterPro" id="IPR017907">
    <property type="entry name" value="Znf_RING_CS"/>
</dbReference>
<evidence type="ECO:0000256" key="4">
    <source>
        <dbReference type="ARBA" id="ARBA00008704"/>
    </source>
</evidence>
<dbReference type="STRING" id="4829.A0A168NXE3"/>
<feature type="region of interest" description="Disordered" evidence="20">
    <location>
        <begin position="1"/>
        <end position="24"/>
    </location>
</feature>
<dbReference type="Pfam" id="PF04757">
    <property type="entry name" value="Pex2_Pex12"/>
    <property type="match status" value="1"/>
</dbReference>
<dbReference type="SMART" id="SM00184">
    <property type="entry name" value="RING"/>
    <property type="match status" value="1"/>
</dbReference>
<evidence type="ECO:0000259" key="21">
    <source>
        <dbReference type="PROSITE" id="PS50089"/>
    </source>
</evidence>
<keyword evidence="16" id="KW-0472">Membrane</keyword>
<dbReference type="GO" id="GO:0016567">
    <property type="term" value="P:protein ubiquitination"/>
    <property type="evidence" value="ECO:0007669"/>
    <property type="project" value="UniProtKB-ARBA"/>
</dbReference>
<comment type="similarity">
    <text evidence="4">Belongs to the pex2/pex10/pex12 family.</text>
</comment>
<dbReference type="AlphaFoldDB" id="A0A168NXE3"/>
<feature type="compositionally biased region" description="Basic and acidic residues" evidence="20">
    <location>
        <begin position="259"/>
        <end position="273"/>
    </location>
</feature>
<evidence type="ECO:0000256" key="13">
    <source>
        <dbReference type="ARBA" id="ARBA00022833"/>
    </source>
</evidence>
<keyword evidence="7" id="KW-0962">Peroxisome biogenesis</keyword>
<evidence type="ECO:0000256" key="15">
    <source>
        <dbReference type="ARBA" id="ARBA00022989"/>
    </source>
</evidence>
<dbReference type="PROSITE" id="PS00518">
    <property type="entry name" value="ZF_RING_1"/>
    <property type="match status" value="1"/>
</dbReference>
<evidence type="ECO:0000256" key="19">
    <source>
        <dbReference type="PROSITE-ProRule" id="PRU00175"/>
    </source>
</evidence>
<evidence type="ECO:0000256" key="17">
    <source>
        <dbReference type="ARBA" id="ARBA00023140"/>
    </source>
</evidence>
<keyword evidence="8" id="KW-0808">Transferase</keyword>
<keyword evidence="11 19" id="KW-0863">Zinc-finger</keyword>
<dbReference type="InterPro" id="IPR013083">
    <property type="entry name" value="Znf_RING/FYVE/PHD"/>
</dbReference>
<evidence type="ECO:0000256" key="18">
    <source>
        <dbReference type="ARBA" id="ARBA00041230"/>
    </source>
</evidence>
<keyword evidence="17" id="KW-0576">Peroxisome</keyword>
<evidence type="ECO:0000256" key="1">
    <source>
        <dbReference type="ARBA" id="ARBA00000900"/>
    </source>
</evidence>
<evidence type="ECO:0000256" key="3">
    <source>
        <dbReference type="ARBA" id="ARBA00004906"/>
    </source>
</evidence>
<accession>A0A168NXE3</accession>
<evidence type="ECO:0000313" key="22">
    <source>
        <dbReference type="EMBL" id="SAM01384.1"/>
    </source>
</evidence>
<evidence type="ECO:0000256" key="11">
    <source>
        <dbReference type="ARBA" id="ARBA00022771"/>
    </source>
</evidence>
<comment type="pathway">
    <text evidence="3">Protein modification; protein ubiquitination.</text>
</comment>
<dbReference type="GO" id="GO:0005778">
    <property type="term" value="C:peroxisomal membrane"/>
    <property type="evidence" value="ECO:0007669"/>
    <property type="project" value="UniProtKB-SubCell"/>
</dbReference>
<evidence type="ECO:0000256" key="10">
    <source>
        <dbReference type="ARBA" id="ARBA00022723"/>
    </source>
</evidence>
<keyword evidence="15" id="KW-1133">Transmembrane helix</keyword>
<proteinExistence type="inferred from homology"/>
<keyword evidence="9" id="KW-0812">Transmembrane</keyword>
<evidence type="ECO:0000256" key="5">
    <source>
        <dbReference type="ARBA" id="ARBA00012483"/>
    </source>
</evidence>
<evidence type="ECO:0000256" key="7">
    <source>
        <dbReference type="ARBA" id="ARBA00022593"/>
    </source>
</evidence>
<feature type="compositionally biased region" description="Low complexity" evidence="20">
    <location>
        <begin position="1"/>
        <end position="13"/>
    </location>
</feature>
<keyword evidence="14" id="KW-0653">Protein transport</keyword>
<dbReference type="GO" id="GO:0008270">
    <property type="term" value="F:zinc ion binding"/>
    <property type="evidence" value="ECO:0007669"/>
    <property type="project" value="UniProtKB-KW"/>
</dbReference>
<feature type="region of interest" description="Disordered" evidence="20">
    <location>
        <begin position="255"/>
        <end position="281"/>
    </location>
</feature>
<evidence type="ECO:0000256" key="2">
    <source>
        <dbReference type="ARBA" id="ARBA00004585"/>
    </source>
</evidence>
<evidence type="ECO:0000256" key="14">
    <source>
        <dbReference type="ARBA" id="ARBA00022927"/>
    </source>
</evidence>
<dbReference type="OrthoDB" id="6270329at2759"/>
<evidence type="ECO:0000256" key="12">
    <source>
        <dbReference type="ARBA" id="ARBA00022786"/>
    </source>
</evidence>
<organism evidence="22">
    <name type="scientific">Absidia glauca</name>
    <name type="common">Pin mould</name>
    <dbReference type="NCBI Taxonomy" id="4829"/>
    <lineage>
        <taxon>Eukaryota</taxon>
        <taxon>Fungi</taxon>
        <taxon>Fungi incertae sedis</taxon>
        <taxon>Mucoromycota</taxon>
        <taxon>Mucoromycotina</taxon>
        <taxon>Mucoromycetes</taxon>
        <taxon>Mucorales</taxon>
        <taxon>Cunninghamellaceae</taxon>
        <taxon>Absidia</taxon>
    </lineage>
</organism>
<dbReference type="CDD" id="cd16527">
    <property type="entry name" value="RING-HC_PEX10"/>
    <property type="match status" value="1"/>
</dbReference>
<comment type="catalytic activity">
    <reaction evidence="1">
        <text>S-ubiquitinyl-[E2 ubiquitin-conjugating enzyme]-L-cysteine + [acceptor protein]-L-lysine = [E2 ubiquitin-conjugating enzyme]-L-cysteine + N(6)-ubiquitinyl-[acceptor protein]-L-lysine.</text>
        <dbReference type="EC" id="2.3.2.27"/>
    </reaction>
</comment>
<dbReference type="InterPro" id="IPR025654">
    <property type="entry name" value="PEX2/10"/>
</dbReference>
<dbReference type="InParanoid" id="A0A168NXE3"/>
<dbReference type="PROSITE" id="PS50089">
    <property type="entry name" value="ZF_RING_2"/>
    <property type="match status" value="1"/>
</dbReference>
<evidence type="ECO:0000256" key="9">
    <source>
        <dbReference type="ARBA" id="ARBA00022692"/>
    </source>
</evidence>
<dbReference type="EC" id="2.3.2.27" evidence="5"/>
<dbReference type="EMBL" id="LT553527">
    <property type="protein sequence ID" value="SAM01384.1"/>
    <property type="molecule type" value="Genomic_DNA"/>
</dbReference>
<dbReference type="OMA" id="YCDVVQL"/>
<evidence type="ECO:0000256" key="20">
    <source>
        <dbReference type="SAM" id="MobiDB-lite"/>
    </source>
</evidence>
<evidence type="ECO:0000313" key="23">
    <source>
        <dbReference type="Proteomes" id="UP000078561"/>
    </source>
</evidence>
<keyword evidence="23" id="KW-1185">Reference proteome</keyword>
<dbReference type="Gene3D" id="3.30.40.10">
    <property type="entry name" value="Zinc/RING finger domain, C3HC4 (zinc finger)"/>
    <property type="match status" value="1"/>
</dbReference>
<protein>
    <recommendedName>
        <fullName evidence="5">RING-type E3 ubiquitin transferase</fullName>
        <ecNumber evidence="5">2.3.2.27</ecNumber>
    </recommendedName>
    <alternativeName>
        <fullName evidence="18">Peroxin-10</fullName>
    </alternativeName>
</protein>